<dbReference type="AlphaFoldDB" id="A0AAD8JW32"/>
<organism evidence="1 2">
    <name type="scientific">Tagetes erecta</name>
    <name type="common">African marigold</name>
    <dbReference type="NCBI Taxonomy" id="13708"/>
    <lineage>
        <taxon>Eukaryota</taxon>
        <taxon>Viridiplantae</taxon>
        <taxon>Streptophyta</taxon>
        <taxon>Embryophyta</taxon>
        <taxon>Tracheophyta</taxon>
        <taxon>Spermatophyta</taxon>
        <taxon>Magnoliopsida</taxon>
        <taxon>eudicotyledons</taxon>
        <taxon>Gunneridae</taxon>
        <taxon>Pentapetalae</taxon>
        <taxon>asterids</taxon>
        <taxon>campanulids</taxon>
        <taxon>Asterales</taxon>
        <taxon>Asteraceae</taxon>
        <taxon>Asteroideae</taxon>
        <taxon>Heliantheae alliance</taxon>
        <taxon>Tageteae</taxon>
        <taxon>Tagetes</taxon>
    </lineage>
</organism>
<name>A0AAD8JW32_TARER</name>
<keyword evidence="2" id="KW-1185">Reference proteome</keyword>
<reference evidence="1" key="1">
    <citation type="journal article" date="2023" name="bioRxiv">
        <title>Improved chromosome-level genome assembly for marigold (Tagetes erecta).</title>
        <authorList>
            <person name="Jiang F."/>
            <person name="Yuan L."/>
            <person name="Wang S."/>
            <person name="Wang H."/>
            <person name="Xu D."/>
            <person name="Wang A."/>
            <person name="Fan W."/>
        </authorList>
    </citation>
    <scope>NUCLEOTIDE SEQUENCE</scope>
    <source>
        <strain evidence="1">WSJ</strain>
        <tissue evidence="1">Leaf</tissue>
    </source>
</reference>
<sequence length="78" mass="8802">MLELIKVLSGRGGFLAAEAEMVTGFDGREGKIRVFRDQGKGKPSMLAPMAFILVVIVEHSCYHHQFDNNNNNIFFLFQ</sequence>
<evidence type="ECO:0000313" key="1">
    <source>
        <dbReference type="EMBL" id="KAK1410933.1"/>
    </source>
</evidence>
<evidence type="ECO:0000313" key="2">
    <source>
        <dbReference type="Proteomes" id="UP001229421"/>
    </source>
</evidence>
<protein>
    <submittedName>
        <fullName evidence="1">Uncharacterized protein</fullName>
    </submittedName>
</protein>
<dbReference type="EMBL" id="JAUHHV010000010">
    <property type="protein sequence ID" value="KAK1410933.1"/>
    <property type="molecule type" value="Genomic_DNA"/>
</dbReference>
<accession>A0AAD8JW32</accession>
<dbReference type="Proteomes" id="UP001229421">
    <property type="component" value="Unassembled WGS sequence"/>
</dbReference>
<gene>
    <name evidence="1" type="ORF">QVD17_37475</name>
</gene>
<comment type="caution">
    <text evidence="1">The sequence shown here is derived from an EMBL/GenBank/DDBJ whole genome shotgun (WGS) entry which is preliminary data.</text>
</comment>
<proteinExistence type="predicted"/>